<organism evidence="2">
    <name type="scientific">Bifidobacterium aquikefiricola</name>
    <dbReference type="NCBI Taxonomy" id="3059038"/>
    <lineage>
        <taxon>Bacteria</taxon>
        <taxon>Bacillati</taxon>
        <taxon>Actinomycetota</taxon>
        <taxon>Actinomycetes</taxon>
        <taxon>Bifidobacteriales</taxon>
        <taxon>Bifidobacteriaceae</taxon>
        <taxon>Bifidobacterium</taxon>
    </lineage>
</organism>
<name>A0AB39U6T4_9BIFI</name>
<dbReference type="KEGG" id="baqk:QN215_01350"/>
<evidence type="ECO:0000259" key="1">
    <source>
        <dbReference type="Pfam" id="PF13338"/>
    </source>
</evidence>
<dbReference type="EMBL" id="CP129674">
    <property type="protein sequence ID" value="XDS44811.1"/>
    <property type="molecule type" value="Genomic_DNA"/>
</dbReference>
<dbReference type="AlphaFoldDB" id="A0AB39U6T4"/>
<dbReference type="InterPro" id="IPR025159">
    <property type="entry name" value="AbiEi_N"/>
</dbReference>
<dbReference type="Pfam" id="PF13338">
    <property type="entry name" value="AbiEi_4"/>
    <property type="match status" value="1"/>
</dbReference>
<gene>
    <name evidence="2" type="ORF">QN215_01350</name>
</gene>
<feature type="domain" description="AbiEi antitoxin N-terminal" evidence="1">
    <location>
        <begin position="15"/>
        <end position="56"/>
    </location>
</feature>
<proteinExistence type="predicted"/>
<sequence length="278" mass="30586">MSAVSMLALLSEIGASQWGLVTLRQANRYGISGQEMQRMLNKDIIRRVRRGVYALPSASASSIQELRAAWLSIAPFGTWQDHDAASPEVFVSHASAAVVYGLGDIIPSVHEFTCTQRKQTSFEDIRLHHGRLGSADITRVDGLPITSISRTVQDLAYQLGDMDYLSVIVQQSLTRDGVKAVDIETRLNRVARKYGFLTGKDLVDECVKNAGRPAVVENFTFQPSLELSESVLKKMQAYQHKMADTLVTPQIVDAVSQAATQAVTKAFMELAAKTETQK</sequence>
<accession>A0AB39U6T4</accession>
<protein>
    <recommendedName>
        <fullName evidence="1">AbiEi antitoxin N-terminal domain-containing protein</fullName>
    </recommendedName>
</protein>
<dbReference type="RefSeq" id="WP_369344357.1">
    <property type="nucleotide sequence ID" value="NZ_CP129674.1"/>
</dbReference>
<evidence type="ECO:0000313" key="2">
    <source>
        <dbReference type="EMBL" id="XDS44811.1"/>
    </source>
</evidence>
<reference evidence="2" key="1">
    <citation type="submission" date="2023-07" db="EMBL/GenBank/DDBJ databases">
        <title>Bifidobacterium aquikefiriaerophilum sp. nov. and Bifidobacterium eccum sp. nov., isolated from water kefir.</title>
        <authorList>
            <person name="Breselge S."/>
            <person name="Bellassi P."/>
            <person name="Barcenilla C."/>
            <person name="Alvarez-Ordonez A."/>
            <person name="Morelli L."/>
            <person name="Cotter P.D."/>
        </authorList>
    </citation>
    <scope>NUCLEOTIDE SEQUENCE</scope>
    <source>
        <strain evidence="2">WK041_4_12</strain>
    </source>
</reference>